<keyword evidence="3" id="KW-1185">Reference proteome</keyword>
<dbReference type="OrthoDB" id="6423431at2759"/>
<dbReference type="KEGG" id="dpte:113790294"/>
<name>A0A6P6XSE3_DERPT</name>
<evidence type="ECO:0000256" key="1">
    <source>
        <dbReference type="SAM" id="MobiDB-lite"/>
    </source>
</evidence>
<feature type="chain" id="PRO_5028318575" evidence="2">
    <location>
        <begin position="23"/>
        <end position="296"/>
    </location>
</feature>
<evidence type="ECO:0000313" key="4">
    <source>
        <dbReference type="RefSeq" id="XP_027195743.1"/>
    </source>
</evidence>
<proteinExistence type="predicted"/>
<accession>A0A6P6XSE3</accession>
<dbReference type="AlphaFoldDB" id="A0A6P6XSE3"/>
<keyword evidence="2" id="KW-0732">Signal</keyword>
<feature type="compositionally biased region" description="Low complexity" evidence="1">
    <location>
        <begin position="55"/>
        <end position="84"/>
    </location>
</feature>
<sequence length="296" mass="34251">MKFSIVFSTFLIVSLTTNFCVSDEIITANASDEPVVVVDDDEKIPMQNSIPSVRQPRQQQQQRQQQQFSQPKQQQQYQQQYQQQQQDSPINSAINMMNMVTKFTTQTNEMYQAAQKLAKENGFGMNGMIDPITFIPSIIVYGAIKMISFLVSGFIYTSSLIAPWQIDPNAKISFIDLESLHNIDYDTISNSIRSVPERSFKLLDIREEECKSRAMCEIGEKINSYWPRLATYIRLAVEQLNIASDDNNTMAMLRGLGWADCDETFRQSQCQRSPFKKFYQILTSLQKLLQQHYYQY</sequence>
<feature type="signal peptide" evidence="2">
    <location>
        <begin position="1"/>
        <end position="22"/>
    </location>
</feature>
<dbReference type="SUPFAM" id="SSF81995">
    <property type="entry name" value="beta-sandwich domain of Sec23/24"/>
    <property type="match status" value="1"/>
</dbReference>
<feature type="region of interest" description="Disordered" evidence="1">
    <location>
        <begin position="47"/>
        <end position="84"/>
    </location>
</feature>
<reference evidence="4" key="1">
    <citation type="submission" date="2025-08" db="UniProtKB">
        <authorList>
            <consortium name="RefSeq"/>
        </authorList>
    </citation>
    <scope>IDENTIFICATION</scope>
    <source>
        <strain evidence="4">Airmid</strain>
    </source>
</reference>
<protein>
    <submittedName>
        <fullName evidence="4">Uncharacterized protein LOC113790294</fullName>
    </submittedName>
</protein>
<dbReference type="OMA" id="CKSRAMC"/>
<gene>
    <name evidence="4" type="primary">LOC113790294</name>
</gene>
<dbReference type="InParanoid" id="A0A6P6XSE3"/>
<dbReference type="Proteomes" id="UP000515146">
    <property type="component" value="Unplaced"/>
</dbReference>
<organism evidence="3 4">
    <name type="scientific">Dermatophagoides pteronyssinus</name>
    <name type="common">European house dust mite</name>
    <dbReference type="NCBI Taxonomy" id="6956"/>
    <lineage>
        <taxon>Eukaryota</taxon>
        <taxon>Metazoa</taxon>
        <taxon>Ecdysozoa</taxon>
        <taxon>Arthropoda</taxon>
        <taxon>Chelicerata</taxon>
        <taxon>Arachnida</taxon>
        <taxon>Acari</taxon>
        <taxon>Acariformes</taxon>
        <taxon>Sarcoptiformes</taxon>
        <taxon>Astigmata</taxon>
        <taxon>Psoroptidia</taxon>
        <taxon>Analgoidea</taxon>
        <taxon>Pyroglyphidae</taxon>
        <taxon>Dermatophagoidinae</taxon>
        <taxon>Dermatophagoides</taxon>
    </lineage>
</organism>
<evidence type="ECO:0000256" key="2">
    <source>
        <dbReference type="SAM" id="SignalP"/>
    </source>
</evidence>
<evidence type="ECO:0000313" key="3">
    <source>
        <dbReference type="Proteomes" id="UP000515146"/>
    </source>
</evidence>
<dbReference type="RefSeq" id="XP_027195743.1">
    <property type="nucleotide sequence ID" value="XM_027339942.1"/>
</dbReference>